<evidence type="ECO:0000313" key="2">
    <source>
        <dbReference type="Proteomes" id="UP001152320"/>
    </source>
</evidence>
<evidence type="ECO:0000313" key="1">
    <source>
        <dbReference type="EMBL" id="KAJ8036186.1"/>
    </source>
</evidence>
<organism evidence="1 2">
    <name type="scientific">Holothuria leucospilota</name>
    <name type="common">Black long sea cucumber</name>
    <name type="synonym">Mertensiothuria leucospilota</name>
    <dbReference type="NCBI Taxonomy" id="206669"/>
    <lineage>
        <taxon>Eukaryota</taxon>
        <taxon>Metazoa</taxon>
        <taxon>Echinodermata</taxon>
        <taxon>Eleutherozoa</taxon>
        <taxon>Echinozoa</taxon>
        <taxon>Holothuroidea</taxon>
        <taxon>Aspidochirotacea</taxon>
        <taxon>Aspidochirotida</taxon>
        <taxon>Holothuriidae</taxon>
        <taxon>Holothuria</taxon>
    </lineage>
</organism>
<proteinExistence type="predicted"/>
<accession>A0A9Q1C197</accession>
<dbReference type="SUPFAM" id="SSF50044">
    <property type="entry name" value="SH3-domain"/>
    <property type="match status" value="1"/>
</dbReference>
<dbReference type="AlphaFoldDB" id="A0A9Q1C197"/>
<dbReference type="EMBL" id="JAIZAY010000009">
    <property type="protein sequence ID" value="KAJ8036186.1"/>
    <property type="molecule type" value="Genomic_DNA"/>
</dbReference>
<gene>
    <name evidence="1" type="ORF">HOLleu_20085</name>
</gene>
<protein>
    <submittedName>
        <fullName evidence="1">Uncharacterized protein</fullName>
    </submittedName>
</protein>
<dbReference type="InterPro" id="IPR036028">
    <property type="entry name" value="SH3-like_dom_sf"/>
</dbReference>
<keyword evidence="2" id="KW-1185">Reference proteome</keyword>
<sequence length="245" mass="27459">MATRFYGDLYSSASGAKPKDKWRKIFPAGYKSTAKAVSTFLRYPIALSMKPHYTHTVPFTTDDKLIILFGYKEKFVVYKKLNSTVAILENPVFKQSTPPMMFDGAKVGALLHNIEPKLMYAVAKTDFCEQEGIKFCRNDVLLILAECRTIFLGITEDHGVGFFPSETVEVITKPQLCFFEGMMLSVTAVANFKANEGNQLSVQIGQTYDITKGRDSLFDWFASNHRKVPLHAVNGVSCTDILINL</sequence>
<comment type="caution">
    <text evidence="1">The sequence shown here is derived from an EMBL/GenBank/DDBJ whole genome shotgun (WGS) entry which is preliminary data.</text>
</comment>
<dbReference type="Proteomes" id="UP001152320">
    <property type="component" value="Chromosome 9"/>
</dbReference>
<name>A0A9Q1C197_HOLLE</name>
<reference evidence="1" key="1">
    <citation type="submission" date="2021-10" db="EMBL/GenBank/DDBJ databases">
        <title>Tropical sea cucumber genome reveals ecological adaptation and Cuvierian tubules defense mechanism.</title>
        <authorList>
            <person name="Chen T."/>
        </authorList>
    </citation>
    <scope>NUCLEOTIDE SEQUENCE</scope>
    <source>
        <strain evidence="1">Nanhai2018</strain>
        <tissue evidence="1">Muscle</tissue>
    </source>
</reference>